<dbReference type="SUPFAM" id="SSF51182">
    <property type="entry name" value="RmlC-like cupins"/>
    <property type="match status" value="1"/>
</dbReference>
<dbReference type="Proteomes" id="UP000029577">
    <property type="component" value="Unassembled WGS sequence"/>
</dbReference>
<feature type="signal peptide" evidence="2">
    <location>
        <begin position="1"/>
        <end position="26"/>
    </location>
</feature>
<evidence type="ECO:0000313" key="4">
    <source>
        <dbReference type="EMBL" id="KGD72782.1"/>
    </source>
</evidence>
<keyword evidence="1" id="KW-0238">DNA-binding</keyword>
<dbReference type="STRING" id="642227.HA49_11160"/>
<accession>A0A095T7V4</accession>
<comment type="caution">
    <text evidence="4">The sequence shown here is derived from an EMBL/GenBank/DDBJ whole genome shotgun (WGS) entry which is preliminary data.</text>
</comment>
<dbReference type="Gene3D" id="2.60.120.10">
    <property type="entry name" value="Jelly Rolls"/>
    <property type="match status" value="1"/>
</dbReference>
<reference evidence="4" key="1">
    <citation type="submission" date="2014-12" db="EMBL/GenBank/DDBJ databases">
        <title>The draft genome of the Tatumella morbirosei type strain, LMG23360T isolated from pineapple rot.</title>
        <authorList>
            <person name="Smits T.H."/>
            <person name="Palmer M."/>
            <person name="Venter S.N."/>
            <person name="Duffy B."/>
            <person name="Steenkamp E.T."/>
            <person name="Chan W.Y."/>
            <person name="Coutinho T.A."/>
            <person name="Coetzee M.P."/>
            <person name="De Maayer P."/>
        </authorList>
    </citation>
    <scope>NUCLEOTIDE SEQUENCE [LARGE SCALE GENOMIC DNA]</scope>
    <source>
        <strain evidence="4">LMG 23360</strain>
    </source>
</reference>
<name>A0A095T7V4_9GAMM</name>
<dbReference type="eggNOG" id="COG4297">
    <property type="taxonomic scope" value="Bacteria"/>
</dbReference>
<dbReference type="AlphaFoldDB" id="A0A095T7V4"/>
<keyword evidence="2" id="KW-0732">Signal</keyword>
<dbReference type="GO" id="GO:0006355">
    <property type="term" value="P:regulation of DNA-templated transcription"/>
    <property type="evidence" value="ECO:0007669"/>
    <property type="project" value="InterPro"/>
</dbReference>
<keyword evidence="5" id="KW-1185">Reference proteome</keyword>
<dbReference type="EMBL" id="JPKR02000003">
    <property type="protein sequence ID" value="KGD72782.1"/>
    <property type="molecule type" value="Genomic_DNA"/>
</dbReference>
<evidence type="ECO:0000313" key="5">
    <source>
        <dbReference type="Proteomes" id="UP000029577"/>
    </source>
</evidence>
<feature type="chain" id="PRO_5001911473" description="AraC-type arabinose-binding/dimerisation domain-containing protein" evidence="2">
    <location>
        <begin position="27"/>
        <end position="195"/>
    </location>
</feature>
<dbReference type="PANTHER" id="PTHR36448">
    <property type="entry name" value="BLR7373 PROTEIN"/>
    <property type="match status" value="1"/>
</dbReference>
<dbReference type="InterPro" id="IPR014710">
    <property type="entry name" value="RmlC-like_jellyroll"/>
</dbReference>
<gene>
    <name evidence="4" type="ORF">HA49_11160</name>
</gene>
<feature type="domain" description="AraC-type arabinose-binding/dimerisation" evidence="3">
    <location>
        <begin position="96"/>
        <end position="168"/>
    </location>
</feature>
<dbReference type="PROSITE" id="PS51318">
    <property type="entry name" value="TAT"/>
    <property type="match status" value="1"/>
</dbReference>
<organism evidence="4 5">
    <name type="scientific">Tatumella morbirosei</name>
    <dbReference type="NCBI Taxonomy" id="642227"/>
    <lineage>
        <taxon>Bacteria</taxon>
        <taxon>Pseudomonadati</taxon>
        <taxon>Pseudomonadota</taxon>
        <taxon>Gammaproteobacteria</taxon>
        <taxon>Enterobacterales</taxon>
        <taxon>Erwiniaceae</taxon>
        <taxon>Tatumella</taxon>
    </lineage>
</organism>
<dbReference type="CDD" id="cd02219">
    <property type="entry name" value="cupin_YjlB-like"/>
    <property type="match status" value="1"/>
</dbReference>
<dbReference type="InterPro" id="IPR003313">
    <property type="entry name" value="AraC-bd"/>
</dbReference>
<dbReference type="GO" id="GO:0003677">
    <property type="term" value="F:DNA binding"/>
    <property type="evidence" value="ECO:0007669"/>
    <property type="project" value="UniProtKB-KW"/>
</dbReference>
<proteinExistence type="predicted"/>
<sequence>MRDISRRKLIQGIAVLTVLSPLAARAASNPLKLSSGQPASGHWYFTADDWVPNNPQLPVIHVSLPEAAVTDAAAVSHLLRQYGWQAQWQAAPFAFQHFHSTSHQLLTVMQGEGVMRVGGAQGKLRSLTPGDMLILPAGTGQQLVSSSDDFQVLAAYPEDQCWDVCRSAISSTAIRRMAGLPLPDHAPLVAALQKV</sequence>
<evidence type="ECO:0000256" key="1">
    <source>
        <dbReference type="ARBA" id="ARBA00023125"/>
    </source>
</evidence>
<dbReference type="Pfam" id="PF02311">
    <property type="entry name" value="AraC_binding"/>
    <property type="match status" value="1"/>
</dbReference>
<dbReference type="InterPro" id="IPR006311">
    <property type="entry name" value="TAT_signal"/>
</dbReference>
<protein>
    <recommendedName>
        <fullName evidence="3">AraC-type arabinose-binding/dimerisation domain-containing protein</fullName>
    </recommendedName>
</protein>
<evidence type="ECO:0000256" key="2">
    <source>
        <dbReference type="SAM" id="SignalP"/>
    </source>
</evidence>
<dbReference type="PANTHER" id="PTHR36448:SF2">
    <property type="entry name" value="CUPIN TYPE-1 DOMAIN-CONTAINING PROTEIN"/>
    <property type="match status" value="1"/>
</dbReference>
<evidence type="ECO:0000259" key="3">
    <source>
        <dbReference type="Pfam" id="PF02311"/>
    </source>
</evidence>
<dbReference type="InterPro" id="IPR011051">
    <property type="entry name" value="RmlC_Cupin_sf"/>
</dbReference>
<dbReference type="InterPro" id="IPR047121">
    <property type="entry name" value="YjiB-like"/>
</dbReference>